<dbReference type="AlphaFoldDB" id="A0A226DI98"/>
<reference evidence="2 3" key="1">
    <citation type="submission" date="2015-12" db="EMBL/GenBank/DDBJ databases">
        <title>The genome of Folsomia candida.</title>
        <authorList>
            <person name="Faddeeva A."/>
            <person name="Derks M.F."/>
            <person name="Anvar Y."/>
            <person name="Smit S."/>
            <person name="Van Straalen N."/>
            <person name="Roelofs D."/>
        </authorList>
    </citation>
    <scope>NUCLEOTIDE SEQUENCE [LARGE SCALE GENOMIC DNA]</scope>
    <source>
        <strain evidence="2 3">VU population</strain>
        <tissue evidence="2">Whole body</tissue>
    </source>
</reference>
<feature type="transmembrane region" description="Helical" evidence="1">
    <location>
        <begin position="229"/>
        <end position="255"/>
    </location>
</feature>
<accession>A0A226DI98</accession>
<evidence type="ECO:0000313" key="3">
    <source>
        <dbReference type="Proteomes" id="UP000198287"/>
    </source>
</evidence>
<sequence>MTKYFKTKTTTFLARFRTQHTNEDQGGELVSAGMWIILNSYLNWYGKFSILPYSLADRSIHVVQLKNGTRFIMKIWSLWGPFHSVLCFYFLMSTGKNPHQLDDYADGVLSYVRPLVLLYVGFLPLVVTGISYIISFCSENVPSLINPIQDFERKFIDVGNTFGVKTPKICNPRLESAVKLVMYLAPVATVTVVPVTVLLNLDPLSVWWSTKAENVWSLRKVTSWLVRTLLLNIIAFEILKTAIAILVIAVIMLSATATSADKLDKYVNSKPTFQTVSKLPVIKLYKEIQIWNQYTNINVCYDVVPPLIFFGICVIIVTNYATVRLLGKLSGWVYSIAPGTSLAGIVFIMNLLPEAANVYENSNKFLSSVRSRLIGKYEKR</sequence>
<feature type="transmembrane region" description="Helical" evidence="1">
    <location>
        <begin position="332"/>
        <end position="352"/>
    </location>
</feature>
<proteinExistence type="predicted"/>
<dbReference type="EMBL" id="LNIX01000019">
    <property type="protein sequence ID" value="OXA44698.1"/>
    <property type="molecule type" value="Genomic_DNA"/>
</dbReference>
<keyword evidence="1" id="KW-0472">Membrane</keyword>
<dbReference type="Proteomes" id="UP000198287">
    <property type="component" value="Unassembled WGS sequence"/>
</dbReference>
<evidence type="ECO:0000313" key="2">
    <source>
        <dbReference type="EMBL" id="OXA44698.1"/>
    </source>
</evidence>
<organism evidence="2 3">
    <name type="scientific">Folsomia candida</name>
    <name type="common">Springtail</name>
    <dbReference type="NCBI Taxonomy" id="158441"/>
    <lineage>
        <taxon>Eukaryota</taxon>
        <taxon>Metazoa</taxon>
        <taxon>Ecdysozoa</taxon>
        <taxon>Arthropoda</taxon>
        <taxon>Hexapoda</taxon>
        <taxon>Collembola</taxon>
        <taxon>Entomobryomorpha</taxon>
        <taxon>Isotomoidea</taxon>
        <taxon>Isotomidae</taxon>
        <taxon>Proisotominae</taxon>
        <taxon>Folsomia</taxon>
    </lineage>
</organism>
<comment type="caution">
    <text evidence="2">The sequence shown here is derived from an EMBL/GenBank/DDBJ whole genome shotgun (WGS) entry which is preliminary data.</text>
</comment>
<feature type="transmembrane region" description="Helical" evidence="1">
    <location>
        <begin position="299"/>
        <end position="320"/>
    </location>
</feature>
<evidence type="ECO:0000256" key="1">
    <source>
        <dbReference type="SAM" id="Phobius"/>
    </source>
</evidence>
<keyword evidence="3" id="KW-1185">Reference proteome</keyword>
<keyword evidence="1" id="KW-0812">Transmembrane</keyword>
<protein>
    <submittedName>
        <fullName evidence="2">Uncharacterized protein</fullName>
    </submittedName>
</protein>
<gene>
    <name evidence="2" type="ORF">Fcan01_20433</name>
</gene>
<feature type="transmembrane region" description="Helical" evidence="1">
    <location>
        <begin position="71"/>
        <end position="91"/>
    </location>
</feature>
<name>A0A226DI98_FOLCA</name>
<keyword evidence="1" id="KW-1133">Transmembrane helix</keyword>
<feature type="transmembrane region" description="Helical" evidence="1">
    <location>
        <begin position="111"/>
        <end position="134"/>
    </location>
</feature>
<feature type="transmembrane region" description="Helical" evidence="1">
    <location>
        <begin position="180"/>
        <end position="201"/>
    </location>
</feature>